<dbReference type="Pfam" id="PF01370">
    <property type="entry name" value="Epimerase"/>
    <property type="match status" value="1"/>
</dbReference>
<protein>
    <recommendedName>
        <fullName evidence="1">NAD-dependent epimerase/dehydratase domain-containing protein</fullName>
    </recommendedName>
</protein>
<accession>X1I7G1</accession>
<dbReference type="PANTHER" id="PTHR43245:SF13">
    <property type="entry name" value="UDP-D-APIOSE_UDP-D-XYLOSE SYNTHASE 2"/>
    <property type="match status" value="1"/>
</dbReference>
<reference evidence="2" key="1">
    <citation type="journal article" date="2014" name="Front. Microbiol.">
        <title>High frequency of phylogenetically diverse reductive dehalogenase-homologous genes in deep subseafloor sedimentary metagenomes.</title>
        <authorList>
            <person name="Kawai M."/>
            <person name="Futagami T."/>
            <person name="Toyoda A."/>
            <person name="Takaki Y."/>
            <person name="Nishi S."/>
            <person name="Hori S."/>
            <person name="Arai W."/>
            <person name="Tsubouchi T."/>
            <person name="Morono Y."/>
            <person name="Uchiyama I."/>
            <person name="Ito T."/>
            <person name="Fujiyama A."/>
            <person name="Inagaki F."/>
            <person name="Takami H."/>
        </authorList>
    </citation>
    <scope>NUCLEOTIDE SEQUENCE</scope>
    <source>
        <strain evidence="2">Expedition CK06-06</strain>
    </source>
</reference>
<dbReference type="Gene3D" id="3.40.50.720">
    <property type="entry name" value="NAD(P)-binding Rossmann-like Domain"/>
    <property type="match status" value="1"/>
</dbReference>
<feature type="non-terminal residue" evidence="2">
    <location>
        <position position="109"/>
    </location>
</feature>
<dbReference type="AlphaFoldDB" id="X1I7G1"/>
<comment type="caution">
    <text evidence="2">The sequence shown here is derived from an EMBL/GenBank/DDBJ whole genome shotgun (WGS) entry which is preliminary data.</text>
</comment>
<dbReference type="PANTHER" id="PTHR43245">
    <property type="entry name" value="BIFUNCTIONAL POLYMYXIN RESISTANCE PROTEIN ARNA"/>
    <property type="match status" value="1"/>
</dbReference>
<feature type="domain" description="NAD-dependent epimerase/dehydratase" evidence="1">
    <location>
        <begin position="3"/>
        <end position="102"/>
    </location>
</feature>
<gene>
    <name evidence="2" type="ORF">S03H2_51701</name>
</gene>
<evidence type="ECO:0000313" key="2">
    <source>
        <dbReference type="EMBL" id="GAH62019.1"/>
    </source>
</evidence>
<dbReference type="SUPFAM" id="SSF51735">
    <property type="entry name" value="NAD(P)-binding Rossmann-fold domains"/>
    <property type="match status" value="1"/>
</dbReference>
<dbReference type="EMBL" id="BARU01032817">
    <property type="protein sequence ID" value="GAH62019.1"/>
    <property type="molecule type" value="Genomic_DNA"/>
</dbReference>
<dbReference type="InterPro" id="IPR001509">
    <property type="entry name" value="Epimerase_deHydtase"/>
</dbReference>
<proteinExistence type="predicted"/>
<evidence type="ECO:0000259" key="1">
    <source>
        <dbReference type="Pfam" id="PF01370"/>
    </source>
</evidence>
<organism evidence="2">
    <name type="scientific">marine sediment metagenome</name>
    <dbReference type="NCBI Taxonomy" id="412755"/>
    <lineage>
        <taxon>unclassified sequences</taxon>
        <taxon>metagenomes</taxon>
        <taxon>ecological metagenomes</taxon>
    </lineage>
</organism>
<dbReference type="InterPro" id="IPR036291">
    <property type="entry name" value="NAD(P)-bd_dom_sf"/>
</dbReference>
<sequence>MEILITGGAGFIGRYVCENLIARGHSVVVYDIKKPAFEGVVYCRGDMRDAGGLWNCIEQADAVMHLAGCLGTSETIDEPRVPALVNILGSLSLFEACRKFNKSACYIGV</sequence>
<dbReference type="InterPro" id="IPR050177">
    <property type="entry name" value="Lipid_A_modif_metabolic_enz"/>
</dbReference>
<name>X1I7G1_9ZZZZ</name>